<evidence type="ECO:0000313" key="1">
    <source>
        <dbReference type="EMBL" id="KKK82332.1"/>
    </source>
</evidence>
<dbReference type="Gene3D" id="3.90.550.10">
    <property type="entry name" value="Spore Coat Polysaccharide Biosynthesis Protein SpsA, Chain A"/>
    <property type="match status" value="1"/>
</dbReference>
<dbReference type="AlphaFoldDB" id="A0A0F8YLS3"/>
<proteinExistence type="predicted"/>
<feature type="non-terminal residue" evidence="1">
    <location>
        <position position="1"/>
    </location>
</feature>
<dbReference type="InterPro" id="IPR029044">
    <property type="entry name" value="Nucleotide-diphossugar_trans"/>
</dbReference>
<reference evidence="1" key="1">
    <citation type="journal article" date="2015" name="Nature">
        <title>Complex archaea that bridge the gap between prokaryotes and eukaryotes.</title>
        <authorList>
            <person name="Spang A."/>
            <person name="Saw J.H."/>
            <person name="Jorgensen S.L."/>
            <person name="Zaremba-Niedzwiedzka K."/>
            <person name="Martijn J."/>
            <person name="Lind A.E."/>
            <person name="van Eijk R."/>
            <person name="Schleper C."/>
            <person name="Guy L."/>
            <person name="Ettema T.J."/>
        </authorList>
    </citation>
    <scope>NUCLEOTIDE SEQUENCE</scope>
</reference>
<gene>
    <name evidence="1" type="ORF">LCGC14_2804460</name>
</gene>
<evidence type="ECO:0008006" key="2">
    <source>
        <dbReference type="Google" id="ProtNLM"/>
    </source>
</evidence>
<organism evidence="1">
    <name type="scientific">marine sediment metagenome</name>
    <dbReference type="NCBI Taxonomy" id="412755"/>
    <lineage>
        <taxon>unclassified sequences</taxon>
        <taxon>metagenomes</taxon>
        <taxon>ecological metagenomes</taxon>
    </lineage>
</organism>
<comment type="caution">
    <text evidence="1">The sequence shown here is derived from an EMBL/GenBank/DDBJ whole genome shotgun (WGS) entry which is preliminary data.</text>
</comment>
<dbReference type="EMBL" id="LAZR01052722">
    <property type="protein sequence ID" value="KKK82332.1"/>
    <property type="molecule type" value="Genomic_DNA"/>
</dbReference>
<protein>
    <recommendedName>
        <fullName evidence="2">Nucleotide-diphospho-sugar transferase domain-containing protein</fullName>
    </recommendedName>
</protein>
<sequence>DYYKESRDVLFGHEQVEVVSTDIKKRPTGAEYVAAEETHHWQLATFEWLGSLRQQFLGTAKERGYDRVFLVDSDLLIDPLCLQSLITCDKSIVSAVFWTQWQPEMPPMPQVWLKHPYGFNARGWQEHEFLQELSNGALVRVYGLGACTLIKSDVLDKVQYHPLLPGLPTGGMWQGEDRSFCIRAERAHVEMYADAWPNVFHCYRPSDEAQIDRMLDVLPALNKSKKPELGDFVSVALESTSEAQLVGHVEHARGKLGKIPFMEEIENKVLELEPGDEALVKVKYPHWHDIVEYRGVSKVIRVRLLGAKYAKRP</sequence>
<name>A0A0F8YLS3_9ZZZZ</name>
<dbReference type="SUPFAM" id="SSF53448">
    <property type="entry name" value="Nucleotide-diphospho-sugar transferases"/>
    <property type="match status" value="1"/>
</dbReference>
<accession>A0A0F8YLS3</accession>